<dbReference type="GeneID" id="103705618"/>
<evidence type="ECO:0000256" key="5">
    <source>
        <dbReference type="PROSITE-ProRule" id="PRU01023"/>
    </source>
</evidence>
<dbReference type="Proteomes" id="UP000228380">
    <property type="component" value="Unplaced"/>
</dbReference>
<feature type="domain" description="SAM-dependent MTase RsmB/NOP-type" evidence="6">
    <location>
        <begin position="61"/>
        <end position="457"/>
    </location>
</feature>
<feature type="binding site" evidence="5">
    <location>
        <position position="176"/>
    </location>
    <ligand>
        <name>S-adenosyl-L-methionine</name>
        <dbReference type="ChEBI" id="CHEBI:59789"/>
    </ligand>
</feature>
<proteinExistence type="inferred from homology"/>
<dbReference type="PANTHER" id="PTHR22807:SF16">
    <property type="entry name" value="SAM-DEPENDENT MTASE RSMB_NOP-TYPE DOMAIN-CONTAINING PROTEIN"/>
    <property type="match status" value="1"/>
</dbReference>
<dbReference type="CDD" id="cd02440">
    <property type="entry name" value="AdoMet_MTases"/>
    <property type="match status" value="1"/>
</dbReference>
<dbReference type="SUPFAM" id="SSF53335">
    <property type="entry name" value="S-adenosyl-L-methionine-dependent methyltransferases"/>
    <property type="match status" value="1"/>
</dbReference>
<keyword evidence="3 5" id="KW-0949">S-adenosyl-L-methionine</keyword>
<evidence type="ECO:0000313" key="8">
    <source>
        <dbReference type="RefSeq" id="XP_026659883.2"/>
    </source>
</evidence>
<dbReference type="PROSITE" id="PS51686">
    <property type="entry name" value="SAM_MT_RSMB_NOP"/>
    <property type="match status" value="1"/>
</dbReference>
<dbReference type="InterPro" id="IPR001678">
    <property type="entry name" value="MeTrfase_RsmB-F_NOP2_dom"/>
</dbReference>
<evidence type="ECO:0000313" key="7">
    <source>
        <dbReference type="Proteomes" id="UP000228380"/>
    </source>
</evidence>
<dbReference type="GO" id="GO:0008173">
    <property type="term" value="F:RNA methyltransferase activity"/>
    <property type="evidence" value="ECO:0007669"/>
    <property type="project" value="InterPro"/>
</dbReference>
<dbReference type="RefSeq" id="XP_026659883.2">
    <property type="nucleotide sequence ID" value="XM_026804082.2"/>
</dbReference>
<dbReference type="InterPro" id="IPR029063">
    <property type="entry name" value="SAM-dependent_MTases_sf"/>
</dbReference>
<dbReference type="Pfam" id="PF01189">
    <property type="entry name" value="Methyltr_RsmB-F"/>
    <property type="match status" value="2"/>
</dbReference>
<dbReference type="InterPro" id="IPR023269">
    <property type="entry name" value="RCMT_subfamily_9"/>
</dbReference>
<dbReference type="InterPro" id="IPR023267">
    <property type="entry name" value="RCMT"/>
</dbReference>
<comment type="similarity">
    <text evidence="5">Belongs to the class I-like SAM-binding methyltransferase superfamily. RsmB/NOP family.</text>
</comment>
<sequence>MGGCGMVAAVGWGRKPQRRGVPSVFRQMCSVEDGFPVSDQEQSVSLPLPGAFLDFLNNNGLDPSIYAVADTIPRYVRLKPGCESLLADIEAELRCKLEEVVWLPGFFSIPPHIQIAGSKAYQQGVIYGMDAASGAAVSALDVSPGDHVLDLCAAPGAKLCMLSDLLGNSGSLTGVDIARHRLAACCTMLQKYALGDCCRLFVADGTTFSLLPLRSCMDIKSGAAYGADNKDIFTEWTSKRSWKDRKKAFKARNANSSHQSQSTLEPELIYYGRHSGVVGLCKSELFRPRNDNEPSVSGYDRVCHLGAGPCMLSMEAGSAYRPFTGTKSVLVDAECTHDGSVKHIQKFAFWGWNTLQHRVLDAKRTDTLMHLQLHLLTNGFRLLRVGGSLVYSTCSLTVAQNEHVVEHFLARNSSAELREVDLADKWPCKSGRIPKTIRFDPTTSKTSGLFIAKFTKLTT</sequence>
<evidence type="ECO:0000256" key="3">
    <source>
        <dbReference type="ARBA" id="ARBA00022691"/>
    </source>
</evidence>
<keyword evidence="1 5" id="KW-0489">Methyltransferase</keyword>
<protein>
    <submittedName>
        <fullName evidence="8">Uncharacterized protein LOC103705618 isoform X1</fullName>
    </submittedName>
</protein>
<evidence type="ECO:0000256" key="1">
    <source>
        <dbReference type="ARBA" id="ARBA00022603"/>
    </source>
</evidence>
<feature type="binding site" evidence="5">
    <location>
        <position position="204"/>
    </location>
    <ligand>
        <name>S-adenosyl-L-methionine</name>
        <dbReference type="ChEBI" id="CHEBI:59789"/>
    </ligand>
</feature>
<dbReference type="AlphaFoldDB" id="A0A8B8J3G4"/>
<dbReference type="GO" id="GO:0003723">
    <property type="term" value="F:RNA binding"/>
    <property type="evidence" value="ECO:0007669"/>
    <property type="project" value="UniProtKB-UniRule"/>
</dbReference>
<comment type="caution">
    <text evidence="5">Lacks conserved residue(s) required for the propagation of feature annotation.</text>
</comment>
<keyword evidence="4 5" id="KW-0694">RNA-binding</keyword>
<dbReference type="Gene3D" id="3.40.50.150">
    <property type="entry name" value="Vaccinia Virus protein VP39"/>
    <property type="match status" value="1"/>
</dbReference>
<gene>
    <name evidence="8" type="primary">LOC103705618</name>
</gene>
<dbReference type="InterPro" id="IPR049560">
    <property type="entry name" value="MeTrfase_RsmB-F_NOP2_cat"/>
</dbReference>
<organism evidence="7 8">
    <name type="scientific">Phoenix dactylifera</name>
    <name type="common">Date palm</name>
    <dbReference type="NCBI Taxonomy" id="42345"/>
    <lineage>
        <taxon>Eukaryota</taxon>
        <taxon>Viridiplantae</taxon>
        <taxon>Streptophyta</taxon>
        <taxon>Embryophyta</taxon>
        <taxon>Tracheophyta</taxon>
        <taxon>Spermatophyta</taxon>
        <taxon>Magnoliopsida</taxon>
        <taxon>Liliopsida</taxon>
        <taxon>Arecaceae</taxon>
        <taxon>Coryphoideae</taxon>
        <taxon>Phoeniceae</taxon>
        <taxon>Phoenix</taxon>
    </lineage>
</organism>
<name>A0A8B8J3G4_PHODC</name>
<evidence type="ECO:0000259" key="6">
    <source>
        <dbReference type="PROSITE" id="PS51686"/>
    </source>
</evidence>
<evidence type="ECO:0000256" key="4">
    <source>
        <dbReference type="ARBA" id="ARBA00022884"/>
    </source>
</evidence>
<dbReference type="PRINTS" id="PR02010">
    <property type="entry name" value="RCMT9"/>
</dbReference>
<keyword evidence="7" id="KW-1185">Reference proteome</keyword>
<reference evidence="8" key="1">
    <citation type="submission" date="2025-08" db="UniProtKB">
        <authorList>
            <consortium name="RefSeq"/>
        </authorList>
    </citation>
    <scope>IDENTIFICATION</scope>
    <source>
        <tissue evidence="8">Young leaves</tissue>
    </source>
</reference>
<feature type="active site" description="Nucleophile" evidence="5">
    <location>
        <position position="394"/>
    </location>
</feature>
<dbReference type="GO" id="GO:0001510">
    <property type="term" value="P:RNA methylation"/>
    <property type="evidence" value="ECO:0007669"/>
    <property type="project" value="InterPro"/>
</dbReference>
<evidence type="ECO:0000256" key="2">
    <source>
        <dbReference type="ARBA" id="ARBA00022679"/>
    </source>
</evidence>
<keyword evidence="2 5" id="KW-0808">Transferase</keyword>
<dbReference type="PANTHER" id="PTHR22807">
    <property type="entry name" value="NOP2 YEAST -RELATED NOL1/NOP2/FMU SUN DOMAIN-CONTAINING"/>
    <property type="match status" value="1"/>
</dbReference>
<dbReference type="PRINTS" id="PR02008">
    <property type="entry name" value="RCMTFAMILY"/>
</dbReference>
<accession>A0A8B8J3G4</accession>
<dbReference type="OrthoDB" id="427002at2759"/>